<reference evidence="2 3" key="1">
    <citation type="journal article" date="2021" name="Microorganisms">
        <title>Acidisoma silvae sp. nov. and Acidisomacellulosilytica sp. nov., Two Acidophilic Bacteria Isolated from Decaying Wood, Hydrolyzing Cellulose and Producing Poly-3-hydroxybutyrate.</title>
        <authorList>
            <person name="Mieszkin S."/>
            <person name="Pouder E."/>
            <person name="Uroz S."/>
            <person name="Simon-Colin C."/>
            <person name="Alain K."/>
        </authorList>
    </citation>
    <scope>NUCLEOTIDE SEQUENCE [LARGE SCALE GENOMIC DNA]</scope>
    <source>
        <strain evidence="2 3">HW T5.17</strain>
    </source>
</reference>
<dbReference type="SMART" id="SM00530">
    <property type="entry name" value="HTH_XRE"/>
    <property type="match status" value="1"/>
</dbReference>
<organism evidence="2 3">
    <name type="scientific">Acidisoma cellulosilyticum</name>
    <dbReference type="NCBI Taxonomy" id="2802395"/>
    <lineage>
        <taxon>Bacteria</taxon>
        <taxon>Pseudomonadati</taxon>
        <taxon>Pseudomonadota</taxon>
        <taxon>Alphaproteobacteria</taxon>
        <taxon>Acetobacterales</taxon>
        <taxon>Acidocellaceae</taxon>
        <taxon>Acidisoma</taxon>
    </lineage>
</organism>
<dbReference type="RefSeq" id="WP_227306712.1">
    <property type="nucleotide sequence ID" value="NZ_JAESVA010000002.1"/>
</dbReference>
<dbReference type="CDD" id="cd00093">
    <property type="entry name" value="HTH_XRE"/>
    <property type="match status" value="1"/>
</dbReference>
<gene>
    <name evidence="2" type="ORF">ACELLULO517_07655</name>
</gene>
<dbReference type="InterPro" id="IPR001387">
    <property type="entry name" value="Cro/C1-type_HTH"/>
</dbReference>
<keyword evidence="3" id="KW-1185">Reference proteome</keyword>
<proteinExistence type="predicted"/>
<comment type="caution">
    <text evidence="2">The sequence shown here is derived from an EMBL/GenBank/DDBJ whole genome shotgun (WGS) entry which is preliminary data.</text>
</comment>
<dbReference type="Pfam" id="PF13560">
    <property type="entry name" value="HTH_31"/>
    <property type="match status" value="1"/>
</dbReference>
<sequence>MDGPTLRAWREARGLSRRAASDVLGVNEQTLVDLESGRRSGAVLMPVLERLTAALQRLGE</sequence>
<accession>A0A963Z043</accession>
<dbReference type="Proteomes" id="UP000721844">
    <property type="component" value="Unassembled WGS sequence"/>
</dbReference>
<evidence type="ECO:0000259" key="1">
    <source>
        <dbReference type="PROSITE" id="PS50943"/>
    </source>
</evidence>
<evidence type="ECO:0000313" key="2">
    <source>
        <dbReference type="EMBL" id="MCB8880106.1"/>
    </source>
</evidence>
<dbReference type="InterPro" id="IPR010982">
    <property type="entry name" value="Lambda_DNA-bd_dom_sf"/>
</dbReference>
<dbReference type="PROSITE" id="PS50943">
    <property type="entry name" value="HTH_CROC1"/>
    <property type="match status" value="1"/>
</dbReference>
<dbReference type="EMBL" id="JAESVA010000002">
    <property type="protein sequence ID" value="MCB8880106.1"/>
    <property type="molecule type" value="Genomic_DNA"/>
</dbReference>
<protein>
    <submittedName>
        <fullName evidence="2">Helix-turn-helix transcriptional regulator</fullName>
    </submittedName>
</protein>
<dbReference type="SUPFAM" id="SSF47413">
    <property type="entry name" value="lambda repressor-like DNA-binding domains"/>
    <property type="match status" value="1"/>
</dbReference>
<name>A0A963Z043_9PROT</name>
<dbReference type="AlphaFoldDB" id="A0A963Z043"/>
<feature type="domain" description="HTH cro/C1-type" evidence="1">
    <location>
        <begin position="6"/>
        <end position="40"/>
    </location>
</feature>
<dbReference type="GO" id="GO:0003677">
    <property type="term" value="F:DNA binding"/>
    <property type="evidence" value="ECO:0007669"/>
    <property type="project" value="InterPro"/>
</dbReference>
<evidence type="ECO:0000313" key="3">
    <source>
        <dbReference type="Proteomes" id="UP000721844"/>
    </source>
</evidence>
<dbReference type="Gene3D" id="1.10.260.40">
    <property type="entry name" value="lambda repressor-like DNA-binding domains"/>
    <property type="match status" value="1"/>
</dbReference>